<feature type="domain" description="AB hydrolase-1" evidence="1">
    <location>
        <begin position="147"/>
        <end position="336"/>
    </location>
</feature>
<evidence type="ECO:0000259" key="1">
    <source>
        <dbReference type="Pfam" id="PF00561"/>
    </source>
</evidence>
<dbReference type="Gene3D" id="3.40.50.1820">
    <property type="entry name" value="alpha/beta hydrolase"/>
    <property type="match status" value="1"/>
</dbReference>
<dbReference type="EMBL" id="WIPA01000010">
    <property type="protein sequence ID" value="MQR27078.1"/>
    <property type="molecule type" value="Genomic_DNA"/>
</dbReference>
<keyword evidence="2" id="KW-0378">Hydrolase</keyword>
<evidence type="ECO:0000313" key="2">
    <source>
        <dbReference type="EMBL" id="MQR27078.1"/>
    </source>
</evidence>
<sequence>MFKQYIKNEQFNLQINRFINDEYENDQKVQEDLKSIIPQLKDEESWFKAWNDKAIAREQDGDFSVASTYYQASEFYLSPEDPRDENAYRKYRENFYKGFNNFEYERYQVPYENGYLPVVKLVTPNATKNLLLFAGYDSYMEEMVKMSKFLKGIDYNIYVFDGPGQGTALRQGIHLIHNWENPVSVILDYFNLKRASAVGMSLGGYLVMRAAAFEKRLDKVVAFDIFYSFFDALRIRMPFDQITKIEQLLAAKDAKTVNIIFKSMMANNLDLNWKINKGMENVGVQSPYELLQQFQKYNMEPIMPLINQDVLLLAGENDQYVPSSRLVEIDSKLINAASVKSIMFDKASGGDQHCQAGNRQLGFDAIKEFLSNK</sequence>
<dbReference type="InterPro" id="IPR000073">
    <property type="entry name" value="AB_hydrolase_1"/>
</dbReference>
<organism evidence="2 3">
    <name type="scientific">Leuconostoc mesenteroides</name>
    <dbReference type="NCBI Taxonomy" id="1245"/>
    <lineage>
        <taxon>Bacteria</taxon>
        <taxon>Bacillati</taxon>
        <taxon>Bacillota</taxon>
        <taxon>Bacilli</taxon>
        <taxon>Lactobacillales</taxon>
        <taxon>Lactobacillaceae</taxon>
        <taxon>Leuconostoc</taxon>
    </lineage>
</organism>
<protein>
    <submittedName>
        <fullName evidence="2">Alpha/beta hydrolase</fullName>
    </submittedName>
</protein>
<evidence type="ECO:0000313" key="3">
    <source>
        <dbReference type="Proteomes" id="UP000469952"/>
    </source>
</evidence>
<comment type="caution">
    <text evidence="2">The sequence shown here is derived from an EMBL/GenBank/DDBJ whole genome shotgun (WGS) entry which is preliminary data.</text>
</comment>
<dbReference type="RefSeq" id="WP_059442414.1">
    <property type="nucleotide sequence ID" value="NZ_BCMO01000017.1"/>
</dbReference>
<dbReference type="Proteomes" id="UP000469952">
    <property type="component" value="Unassembled WGS sequence"/>
</dbReference>
<reference evidence="2 3" key="1">
    <citation type="submission" date="2019-10" db="EMBL/GenBank/DDBJ databases">
        <title>WGS of Leuconostoc mesenteroides.</title>
        <authorList>
            <person name="Melo Bolivar J."/>
            <person name="Marino-Ramirez L."/>
            <person name="Villamil Diaz L.M."/>
        </authorList>
    </citation>
    <scope>NUCLEOTIDE SEQUENCE [LARGE SCALE GENOMIC DNA]</scope>
    <source>
        <strain evidence="2 3">M11</strain>
    </source>
</reference>
<dbReference type="SUPFAM" id="SSF53474">
    <property type="entry name" value="alpha/beta-Hydrolases"/>
    <property type="match status" value="1"/>
</dbReference>
<dbReference type="AlphaFoldDB" id="A0A843Z357"/>
<gene>
    <name evidence="2" type="ORF">GFV13_07340</name>
</gene>
<dbReference type="Pfam" id="PF00561">
    <property type="entry name" value="Abhydrolase_1"/>
    <property type="match status" value="1"/>
</dbReference>
<proteinExistence type="predicted"/>
<accession>A0A843Z357</accession>
<dbReference type="GO" id="GO:0016787">
    <property type="term" value="F:hydrolase activity"/>
    <property type="evidence" value="ECO:0007669"/>
    <property type="project" value="UniProtKB-KW"/>
</dbReference>
<name>A0A843Z357_LEUME</name>
<dbReference type="InterPro" id="IPR029058">
    <property type="entry name" value="AB_hydrolase_fold"/>
</dbReference>